<feature type="region of interest" description="Disordered" evidence="1">
    <location>
        <begin position="1"/>
        <end position="50"/>
    </location>
</feature>
<protein>
    <submittedName>
        <fullName evidence="2">Uncharacterized protein</fullName>
    </submittedName>
</protein>
<accession>A0ABN8XJ95</accession>
<dbReference type="EMBL" id="CATKSN020000325">
    <property type="protein sequence ID" value="CAI9149464.1"/>
    <property type="molecule type" value="Genomic_DNA"/>
</dbReference>
<name>A0ABN8XJ95_RANTA</name>
<evidence type="ECO:0000256" key="1">
    <source>
        <dbReference type="SAM" id="MobiDB-lite"/>
    </source>
</evidence>
<evidence type="ECO:0000313" key="2">
    <source>
        <dbReference type="EMBL" id="CAI9149464.1"/>
    </source>
</evidence>
<comment type="caution">
    <text evidence="2">The sequence shown here is derived from an EMBL/GenBank/DDBJ whole genome shotgun (WGS) entry which is preliminary data.</text>
</comment>
<reference evidence="2" key="1">
    <citation type="submission" date="2023-04" db="EMBL/GenBank/DDBJ databases">
        <authorList>
            <consortium name="ELIXIR-Norway"/>
        </authorList>
    </citation>
    <scope>NUCLEOTIDE SEQUENCE [LARGE SCALE GENOMIC DNA]</scope>
</reference>
<feature type="compositionally biased region" description="Basic residues" evidence="1">
    <location>
        <begin position="23"/>
        <end position="43"/>
    </location>
</feature>
<organism evidence="2 3">
    <name type="scientific">Rangifer tarandus platyrhynchus</name>
    <name type="common">Svalbard reindeer</name>
    <dbReference type="NCBI Taxonomy" id="3082113"/>
    <lineage>
        <taxon>Eukaryota</taxon>
        <taxon>Metazoa</taxon>
        <taxon>Chordata</taxon>
        <taxon>Craniata</taxon>
        <taxon>Vertebrata</taxon>
        <taxon>Euteleostomi</taxon>
        <taxon>Mammalia</taxon>
        <taxon>Eutheria</taxon>
        <taxon>Laurasiatheria</taxon>
        <taxon>Artiodactyla</taxon>
        <taxon>Ruminantia</taxon>
        <taxon>Pecora</taxon>
        <taxon>Cervidae</taxon>
        <taxon>Odocoileinae</taxon>
        <taxon>Rangifer</taxon>
    </lineage>
</organism>
<gene>
    <name evidence="2" type="ORF">MRATA1EN1_LOCUS31082</name>
</gene>
<keyword evidence="3" id="KW-1185">Reference proteome</keyword>
<evidence type="ECO:0000313" key="3">
    <source>
        <dbReference type="Proteomes" id="UP001176941"/>
    </source>
</evidence>
<sequence length="213" mass="24179">MRGREPPTRRPRLRERKADNRRAAVHYKPVKKKTKWNKQKKKKTKEEDTKLARRKEYNSCADVKCGETATFLLVVLRGGGAARRRQENDAAPLWENVNTAILSSLSPSYAYSTDGAGMSAPFLPTSPGAVSRGCRFWWRMYGAGPVHVRRDSASASFSPPPRFPSGLWRASSGFVHRRFACSSFFFFLPLRFGRVRARAERAAGHTEDEEEEE</sequence>
<dbReference type="Proteomes" id="UP001176941">
    <property type="component" value="Unassembled WGS sequence"/>
</dbReference>
<proteinExistence type="predicted"/>